<name>A0AA37WW40_9GAMM</name>
<reference evidence="1 2" key="1">
    <citation type="journal article" date="2014" name="Int. J. Syst. Evol. Microbiol.">
        <title>Complete genome sequence of Corynebacterium casei LMG S-19264T (=DSM 44701T), isolated from a smear-ripened cheese.</title>
        <authorList>
            <consortium name="US DOE Joint Genome Institute (JGI-PGF)"/>
            <person name="Walter F."/>
            <person name="Albersmeier A."/>
            <person name="Kalinowski J."/>
            <person name="Ruckert C."/>
        </authorList>
    </citation>
    <scope>NUCLEOTIDE SEQUENCE [LARGE SCALE GENOMIC DNA]</scope>
    <source>
        <strain evidence="1 2">NBRC 112785</strain>
    </source>
</reference>
<organism evidence="1 2">
    <name type="scientific">Paraferrimonas haliotis</name>
    <dbReference type="NCBI Taxonomy" id="2013866"/>
    <lineage>
        <taxon>Bacteria</taxon>
        <taxon>Pseudomonadati</taxon>
        <taxon>Pseudomonadota</taxon>
        <taxon>Gammaproteobacteria</taxon>
        <taxon>Alteromonadales</taxon>
        <taxon>Ferrimonadaceae</taxon>
        <taxon>Paraferrimonas</taxon>
    </lineage>
</organism>
<gene>
    <name evidence="1" type="ORF">GCM10007894_12000</name>
</gene>
<dbReference type="InterPro" id="IPR010064">
    <property type="entry name" value="HK97-gp10_tail"/>
</dbReference>
<evidence type="ECO:0000313" key="2">
    <source>
        <dbReference type="Proteomes" id="UP001157439"/>
    </source>
</evidence>
<dbReference type="EMBL" id="BSPO01000002">
    <property type="protein sequence ID" value="GLS83223.1"/>
    <property type="molecule type" value="Genomic_DNA"/>
</dbReference>
<evidence type="ECO:0008006" key="3">
    <source>
        <dbReference type="Google" id="ProtNLM"/>
    </source>
</evidence>
<dbReference type="NCBIfam" id="TIGR01725">
    <property type="entry name" value="phge_HK97_gp10"/>
    <property type="match status" value="1"/>
</dbReference>
<accession>A0AA37WW40</accession>
<proteinExistence type="predicted"/>
<sequence>MAKDVIGIEELEKALLELEVEAGWKTLRTAINEGAKLIQNDMAANANFNESNVTEPHMADQISRAVRKPGSRSRRDTAAVAIIGPRKGHKQKAIAQEYGQKRGQIAIPFILPALERNAEQVVKNIDSSLKKALF</sequence>
<keyword evidence="2" id="KW-1185">Reference proteome</keyword>
<dbReference type="RefSeq" id="WP_095497217.1">
    <property type="nucleotide sequence ID" value="NZ_BSPO01000002.1"/>
</dbReference>
<protein>
    <recommendedName>
        <fullName evidence="3">HK97 gp10 family phage protein</fullName>
    </recommendedName>
</protein>
<comment type="caution">
    <text evidence="1">The sequence shown here is derived from an EMBL/GenBank/DDBJ whole genome shotgun (WGS) entry which is preliminary data.</text>
</comment>
<dbReference type="AlphaFoldDB" id="A0AA37WW40"/>
<evidence type="ECO:0000313" key="1">
    <source>
        <dbReference type="EMBL" id="GLS83223.1"/>
    </source>
</evidence>
<dbReference type="Proteomes" id="UP001157439">
    <property type="component" value="Unassembled WGS sequence"/>
</dbReference>